<keyword evidence="2" id="KW-1185">Reference proteome</keyword>
<dbReference type="CDD" id="cd03443">
    <property type="entry name" value="PaaI_thioesterase"/>
    <property type="match status" value="1"/>
</dbReference>
<dbReference type="SUPFAM" id="SSF54637">
    <property type="entry name" value="Thioesterase/thiol ester dehydrase-isomerase"/>
    <property type="match status" value="1"/>
</dbReference>
<dbReference type="EMBL" id="QDDL01000006">
    <property type="protein sequence ID" value="PVZ67656.1"/>
    <property type="molecule type" value="Genomic_DNA"/>
</dbReference>
<accession>A0A2V1GTE8</accession>
<dbReference type="Gene3D" id="3.10.129.10">
    <property type="entry name" value="Hotdog Thioesterase"/>
    <property type="match status" value="1"/>
</dbReference>
<dbReference type="Pfam" id="PF14539">
    <property type="entry name" value="DUF4442"/>
    <property type="match status" value="1"/>
</dbReference>
<sequence>MASQKKNAFMKVVGFGNMFSNKLGARIGTWAFCSRIHYAKTSGIKFTKLTSSETRASIRNIKRVQNHIGGIHATAMATLGESATGSVLAMNLPDDKLPLLKSMKIDYVARANGDMKAIASLSDEQREQIRTLDKGEVTVQLEVRDSKSGEPILGEFTWAWIPKKRREKKAEAA</sequence>
<dbReference type="InterPro" id="IPR027961">
    <property type="entry name" value="DUF4442"/>
</dbReference>
<comment type="caution">
    <text evidence="1">The sequence shown here is derived from an EMBL/GenBank/DDBJ whole genome shotgun (WGS) entry which is preliminary data.</text>
</comment>
<dbReference type="OrthoDB" id="793353at2"/>
<dbReference type="Proteomes" id="UP000244906">
    <property type="component" value="Unassembled WGS sequence"/>
</dbReference>
<organism evidence="1 2">
    <name type="scientific">Pelagibaculum spongiae</name>
    <dbReference type="NCBI Taxonomy" id="2080658"/>
    <lineage>
        <taxon>Bacteria</taxon>
        <taxon>Pseudomonadati</taxon>
        <taxon>Pseudomonadota</taxon>
        <taxon>Gammaproteobacteria</taxon>
        <taxon>Oceanospirillales</taxon>
        <taxon>Pelagibaculum</taxon>
    </lineage>
</organism>
<evidence type="ECO:0000313" key="2">
    <source>
        <dbReference type="Proteomes" id="UP000244906"/>
    </source>
</evidence>
<gene>
    <name evidence="1" type="ORF">DC094_14560</name>
</gene>
<reference evidence="1 2" key="1">
    <citation type="submission" date="2018-04" db="EMBL/GenBank/DDBJ databases">
        <title>Thalassorhabdus spongiae gen. nov., sp. nov., isolated from a marine sponge in South-West Iceland.</title>
        <authorList>
            <person name="Knobloch S."/>
            <person name="Daussin A."/>
            <person name="Johannsson R."/>
            <person name="Marteinsson V.T."/>
        </authorList>
    </citation>
    <scope>NUCLEOTIDE SEQUENCE [LARGE SCALE GENOMIC DNA]</scope>
    <source>
        <strain evidence="1 2">Hp12</strain>
    </source>
</reference>
<dbReference type="AlphaFoldDB" id="A0A2V1GTE8"/>
<protein>
    <submittedName>
        <fullName evidence="1">DUF4442 domain-containing protein</fullName>
    </submittedName>
</protein>
<evidence type="ECO:0000313" key="1">
    <source>
        <dbReference type="EMBL" id="PVZ67656.1"/>
    </source>
</evidence>
<dbReference type="RefSeq" id="WP_116687851.1">
    <property type="nucleotide sequence ID" value="NZ_CAWNYD010000006.1"/>
</dbReference>
<dbReference type="InterPro" id="IPR029069">
    <property type="entry name" value="HotDog_dom_sf"/>
</dbReference>
<proteinExistence type="predicted"/>
<name>A0A2V1GTE8_9GAMM</name>